<dbReference type="EMBL" id="JAEKJZ010000001">
    <property type="protein sequence ID" value="MBN9669271.1"/>
    <property type="molecule type" value="Genomic_DNA"/>
</dbReference>
<dbReference type="AlphaFoldDB" id="A0A939E9D1"/>
<organism evidence="2 3">
    <name type="scientific">Roseibium aggregatum</name>
    <dbReference type="NCBI Taxonomy" id="187304"/>
    <lineage>
        <taxon>Bacteria</taxon>
        <taxon>Pseudomonadati</taxon>
        <taxon>Pseudomonadota</taxon>
        <taxon>Alphaproteobacteria</taxon>
        <taxon>Hyphomicrobiales</taxon>
        <taxon>Stappiaceae</taxon>
        <taxon>Roseibium</taxon>
    </lineage>
</organism>
<gene>
    <name evidence="2" type="ORF">JF539_02900</name>
</gene>
<evidence type="ECO:0000313" key="3">
    <source>
        <dbReference type="Proteomes" id="UP000664096"/>
    </source>
</evidence>
<dbReference type="Proteomes" id="UP000664096">
    <property type="component" value="Unassembled WGS sequence"/>
</dbReference>
<feature type="chain" id="PRO_5037511894" evidence="1">
    <location>
        <begin position="20"/>
        <end position="131"/>
    </location>
</feature>
<name>A0A939E9D1_9HYPH</name>
<evidence type="ECO:0000256" key="1">
    <source>
        <dbReference type="SAM" id="SignalP"/>
    </source>
</evidence>
<keyword evidence="1" id="KW-0732">Signal</keyword>
<dbReference type="RefSeq" id="WP_207138849.1">
    <property type="nucleotide sequence ID" value="NZ_JAEKJZ010000001.1"/>
</dbReference>
<sequence>MRLFLSFFILVLMSAIAHADTTRRTVSANRASTVGIHANYNRHTCSGGALPQFRVTQAPKHGSVSFKQGSFKLNEKAGKCAGQRVKGTVVIFKPKSGFRGEDVFKIGYKMEKYAGSGRISFLVERYIIKVK</sequence>
<feature type="signal peptide" evidence="1">
    <location>
        <begin position="1"/>
        <end position="19"/>
    </location>
</feature>
<proteinExistence type="predicted"/>
<accession>A0A939E9D1</accession>
<protein>
    <submittedName>
        <fullName evidence="2">Uncharacterized protein</fullName>
    </submittedName>
</protein>
<comment type="caution">
    <text evidence="2">The sequence shown here is derived from an EMBL/GenBank/DDBJ whole genome shotgun (WGS) entry which is preliminary data.</text>
</comment>
<reference evidence="2" key="1">
    <citation type="submission" date="2020-12" db="EMBL/GenBank/DDBJ databases">
        <title>Oil enriched cultivation method for isolating marine PHA-producing bacteria.</title>
        <authorList>
            <person name="Zheng W."/>
            <person name="Yu S."/>
            <person name="Huang Y."/>
        </authorList>
    </citation>
    <scope>NUCLEOTIDE SEQUENCE</scope>
    <source>
        <strain evidence="2">SY-2-12</strain>
    </source>
</reference>
<evidence type="ECO:0000313" key="2">
    <source>
        <dbReference type="EMBL" id="MBN9669271.1"/>
    </source>
</evidence>